<dbReference type="SUPFAM" id="SSF54928">
    <property type="entry name" value="RNA-binding domain, RBD"/>
    <property type="match status" value="1"/>
</dbReference>
<dbReference type="GO" id="GO:1990904">
    <property type="term" value="C:ribonucleoprotein complex"/>
    <property type="evidence" value="ECO:0007669"/>
    <property type="project" value="UniProtKB-KW"/>
</dbReference>
<comment type="caution">
    <text evidence="4">The sequence shown here is derived from an EMBL/GenBank/DDBJ whole genome shotgun (WGS) entry which is preliminary data.</text>
</comment>
<name>A0ABD2PY99_9PLAT</name>
<dbReference type="InterPro" id="IPR035979">
    <property type="entry name" value="RBD_domain_sf"/>
</dbReference>
<dbReference type="PANTHER" id="PTHR13952:SF6">
    <property type="entry name" value="U11_U12 SMALL NUCLEAR RIBONUCLEOPROTEIN 35 KDA PROTEIN"/>
    <property type="match status" value="1"/>
</dbReference>
<dbReference type="Pfam" id="PF00076">
    <property type="entry name" value="RRM_1"/>
    <property type="match status" value="1"/>
</dbReference>
<dbReference type="Proteomes" id="UP001626550">
    <property type="component" value="Unassembled WGS sequence"/>
</dbReference>
<keyword evidence="4" id="KW-0687">Ribonucleoprotein</keyword>
<dbReference type="AlphaFoldDB" id="A0ABD2PY99"/>
<gene>
    <name evidence="4" type="primary">SNRNP35</name>
    <name evidence="4" type="ORF">Ciccas_009237</name>
</gene>
<dbReference type="InterPro" id="IPR051183">
    <property type="entry name" value="U1_U11-U12_snRNP_70-35kDa"/>
</dbReference>
<dbReference type="PANTHER" id="PTHR13952">
    <property type="entry name" value="U1 SMALL NUCLEAR RIBONUCLEOPROTEIN 70 KD"/>
    <property type="match status" value="1"/>
</dbReference>
<evidence type="ECO:0000256" key="1">
    <source>
        <dbReference type="ARBA" id="ARBA00004123"/>
    </source>
</evidence>
<dbReference type="GO" id="GO:0005634">
    <property type="term" value="C:nucleus"/>
    <property type="evidence" value="ECO:0007669"/>
    <property type="project" value="UniProtKB-SubCell"/>
</dbReference>
<dbReference type="Gene3D" id="3.30.70.330">
    <property type="match status" value="1"/>
</dbReference>
<reference evidence="4 5" key="1">
    <citation type="submission" date="2024-11" db="EMBL/GenBank/DDBJ databases">
        <title>Adaptive evolution of stress response genes in parasites aligns with host niche diversity.</title>
        <authorList>
            <person name="Hahn C."/>
            <person name="Resl P."/>
        </authorList>
    </citation>
    <scope>NUCLEOTIDE SEQUENCE [LARGE SCALE GENOMIC DNA]</scope>
    <source>
        <strain evidence="4">EGGRZ-B1_66</strain>
        <tissue evidence="4">Body</tissue>
    </source>
</reference>
<evidence type="ECO:0000313" key="5">
    <source>
        <dbReference type="Proteomes" id="UP001626550"/>
    </source>
</evidence>
<keyword evidence="2" id="KW-0539">Nucleus</keyword>
<proteinExistence type="predicted"/>
<keyword evidence="5" id="KW-1185">Reference proteome</keyword>
<evidence type="ECO:0000256" key="2">
    <source>
        <dbReference type="ARBA" id="ARBA00023242"/>
    </source>
</evidence>
<sequence>MGGSGSNGVGQKMEPSQQMYGGYPTGTYMQFGTASMASSSSGWHPLVEGFGEYDPVRASNQDGISRTAHDRAAAKAKDRRYPGPRFLKLAEEFGLSRDSFKEVDSYADERLLRRFLEEVVLNHRRQHCRNCPLINLPKHAITGNHLGYGFVKFHHKSDARYCLDQYRSLLATRRMTHDERKIILENAYAISLKGWKPRRLGGGLGGRKESGQLRFGGISRPFRRPV</sequence>
<organism evidence="4 5">
    <name type="scientific">Cichlidogyrus casuarinus</name>
    <dbReference type="NCBI Taxonomy" id="1844966"/>
    <lineage>
        <taxon>Eukaryota</taxon>
        <taxon>Metazoa</taxon>
        <taxon>Spiralia</taxon>
        <taxon>Lophotrochozoa</taxon>
        <taxon>Platyhelminthes</taxon>
        <taxon>Monogenea</taxon>
        <taxon>Monopisthocotylea</taxon>
        <taxon>Dactylogyridea</taxon>
        <taxon>Ancyrocephalidae</taxon>
        <taxon>Cichlidogyrus</taxon>
    </lineage>
</organism>
<accession>A0ABD2PY99</accession>
<dbReference type="EMBL" id="JBJKFK010001816">
    <property type="protein sequence ID" value="KAL3312175.1"/>
    <property type="molecule type" value="Genomic_DNA"/>
</dbReference>
<comment type="subcellular location">
    <subcellularLocation>
        <location evidence="1">Nucleus</location>
    </subcellularLocation>
</comment>
<dbReference type="InterPro" id="IPR000504">
    <property type="entry name" value="RRM_dom"/>
</dbReference>
<protein>
    <submittedName>
        <fullName evidence="4">Small nuclear ribonucleoprotein 35kDa (U11 U12)</fullName>
    </submittedName>
</protein>
<evidence type="ECO:0000313" key="4">
    <source>
        <dbReference type="EMBL" id="KAL3312175.1"/>
    </source>
</evidence>
<dbReference type="InterPro" id="IPR012677">
    <property type="entry name" value="Nucleotide-bd_a/b_plait_sf"/>
</dbReference>
<evidence type="ECO:0000259" key="3">
    <source>
        <dbReference type="Pfam" id="PF00076"/>
    </source>
</evidence>
<feature type="domain" description="RRM" evidence="3">
    <location>
        <begin position="134"/>
        <end position="166"/>
    </location>
</feature>